<dbReference type="SUPFAM" id="SSF53335">
    <property type="entry name" value="S-adenosyl-L-methionine-dependent methyltransferases"/>
    <property type="match status" value="1"/>
</dbReference>
<dbReference type="InterPro" id="IPR002052">
    <property type="entry name" value="DNA_methylase_N6_adenine_CS"/>
</dbReference>
<dbReference type="EMBL" id="BASD01000009">
    <property type="protein sequence ID" value="GAD18727.1"/>
    <property type="molecule type" value="Genomic_DNA"/>
</dbReference>
<dbReference type="STRING" id="1325130.HFN_2139"/>
<dbReference type="Pfam" id="PF02086">
    <property type="entry name" value="MethyltransfD12"/>
    <property type="match status" value="1"/>
</dbReference>
<keyword evidence="4" id="KW-0949">S-adenosyl-L-methionine</keyword>
<dbReference type="RefSeq" id="WP_023947556.1">
    <property type="nucleotide sequence ID" value="NZ_BASD01000009.1"/>
</dbReference>
<protein>
    <recommendedName>
        <fullName evidence="1">site-specific DNA-methyltransferase (adenine-specific)</fullName>
        <ecNumber evidence="1">2.1.1.72</ecNumber>
    </recommendedName>
</protein>
<dbReference type="eggNOG" id="COG3392">
    <property type="taxonomic scope" value="Bacteria"/>
</dbReference>
<evidence type="ECO:0000256" key="1">
    <source>
        <dbReference type="ARBA" id="ARBA00011900"/>
    </source>
</evidence>
<dbReference type="GO" id="GO:0009007">
    <property type="term" value="F:site-specific DNA-methyltransferase (adenine-specific) activity"/>
    <property type="evidence" value="ECO:0007669"/>
    <property type="project" value="UniProtKB-EC"/>
</dbReference>
<dbReference type="Proteomes" id="UP000018143">
    <property type="component" value="Unassembled WGS sequence"/>
</dbReference>
<reference evidence="6 7" key="1">
    <citation type="journal article" date="2013" name="Genome Announc.">
        <title>Draft Genome Sequence of Helicobacter fennelliae Strain MRY12-0050, Isolated from a Bacteremia Patient.</title>
        <authorList>
            <person name="Rimbara E."/>
            <person name="Matsui M."/>
            <person name="Mori S."/>
            <person name="Suzuki S."/>
            <person name="Suzuki M."/>
            <person name="Kim H."/>
            <person name="Sekizuka T."/>
            <person name="Kuroda M."/>
            <person name="Shibayama K."/>
        </authorList>
    </citation>
    <scope>NUCLEOTIDE SEQUENCE [LARGE SCALE GENOMIC DNA]</scope>
    <source>
        <strain evidence="6 7">MRY12-0050</strain>
    </source>
</reference>
<evidence type="ECO:0000256" key="3">
    <source>
        <dbReference type="ARBA" id="ARBA00022679"/>
    </source>
</evidence>
<sequence length="364" mass="41918">MTAKSNLLLTPYESFKLSSRRYTGAKTKLLTQIKEVINTHLPSPKENLSFFDVFAGTGVVSEALMNEPCFRHFYINDFLHSNFAIYQAFFAKESFDWQKLQDLAQSYQNLKPQHIKANYYSRHFAGKFFSFNDSLVIGHIREHLDKLLSVKVLNEKEFYILLASLIYSSDRIANTVGHYDAYRKNVSLKDSFSFKLIQPIITHKNIEIFRADSNVLAKKLALDFKKQAKKLDLVFIDPPYNSRQYSRFYHLLETLSLNNKPILSGVALKPKPSNLSAYCKAQAFEAFKDLITTLSSFSRLLVITYNNTNSANARSNTRMGLEQIKSLLQSKGKTTLYEFPFKAFSSGKTDFKEHKELIFVCEVF</sequence>
<evidence type="ECO:0000313" key="7">
    <source>
        <dbReference type="Proteomes" id="UP000018143"/>
    </source>
</evidence>
<dbReference type="OrthoDB" id="9805629at2"/>
<name>T1DVP0_9HELI</name>
<gene>
    <name evidence="6" type="ORF">HFN_2139</name>
</gene>
<dbReference type="PRINTS" id="PR00505">
    <property type="entry name" value="D12N6MTFRASE"/>
</dbReference>
<comment type="catalytic activity">
    <reaction evidence="5">
        <text>a 2'-deoxyadenosine in DNA + S-adenosyl-L-methionine = an N(6)-methyl-2'-deoxyadenosine in DNA + S-adenosyl-L-homocysteine + H(+)</text>
        <dbReference type="Rhea" id="RHEA:15197"/>
        <dbReference type="Rhea" id="RHEA-COMP:12418"/>
        <dbReference type="Rhea" id="RHEA-COMP:12419"/>
        <dbReference type="ChEBI" id="CHEBI:15378"/>
        <dbReference type="ChEBI" id="CHEBI:57856"/>
        <dbReference type="ChEBI" id="CHEBI:59789"/>
        <dbReference type="ChEBI" id="CHEBI:90615"/>
        <dbReference type="ChEBI" id="CHEBI:90616"/>
        <dbReference type="EC" id="2.1.1.72"/>
    </reaction>
</comment>
<dbReference type="AlphaFoldDB" id="T1DVP0"/>
<dbReference type="REBASE" id="70205">
    <property type="entry name" value="M.Hfe50ORF2139P"/>
</dbReference>
<organism evidence="6 7">
    <name type="scientific">Helicobacter fennelliae MRY12-0050</name>
    <dbReference type="NCBI Taxonomy" id="1325130"/>
    <lineage>
        <taxon>Bacteria</taxon>
        <taxon>Pseudomonadati</taxon>
        <taxon>Campylobacterota</taxon>
        <taxon>Epsilonproteobacteria</taxon>
        <taxon>Campylobacterales</taxon>
        <taxon>Helicobacteraceae</taxon>
        <taxon>Helicobacter</taxon>
    </lineage>
</organism>
<dbReference type="GO" id="GO:0003676">
    <property type="term" value="F:nucleic acid binding"/>
    <property type="evidence" value="ECO:0007669"/>
    <property type="project" value="InterPro"/>
</dbReference>
<evidence type="ECO:0000256" key="2">
    <source>
        <dbReference type="ARBA" id="ARBA00022603"/>
    </source>
</evidence>
<dbReference type="GO" id="GO:0009307">
    <property type="term" value="P:DNA restriction-modification system"/>
    <property type="evidence" value="ECO:0007669"/>
    <property type="project" value="InterPro"/>
</dbReference>
<evidence type="ECO:0000256" key="4">
    <source>
        <dbReference type="ARBA" id="ARBA00022691"/>
    </source>
</evidence>
<dbReference type="EC" id="2.1.1.72" evidence="1"/>
<keyword evidence="7" id="KW-1185">Reference proteome</keyword>
<comment type="caution">
    <text evidence="6">The sequence shown here is derived from an EMBL/GenBank/DDBJ whole genome shotgun (WGS) entry which is preliminary data.</text>
</comment>
<keyword evidence="3" id="KW-0808">Transferase</keyword>
<dbReference type="Gene3D" id="3.40.50.150">
    <property type="entry name" value="Vaccinia Virus protein VP39"/>
    <property type="match status" value="1"/>
</dbReference>
<evidence type="ECO:0000313" key="6">
    <source>
        <dbReference type="EMBL" id="GAD18727.1"/>
    </source>
</evidence>
<dbReference type="InterPro" id="IPR029063">
    <property type="entry name" value="SAM-dependent_MTases_sf"/>
</dbReference>
<dbReference type="PROSITE" id="PS00092">
    <property type="entry name" value="N6_MTASE"/>
    <property type="match status" value="1"/>
</dbReference>
<evidence type="ECO:0000256" key="5">
    <source>
        <dbReference type="ARBA" id="ARBA00047942"/>
    </source>
</evidence>
<accession>T1DVP0</accession>
<keyword evidence="2 6" id="KW-0489">Methyltransferase</keyword>
<dbReference type="GO" id="GO:0032259">
    <property type="term" value="P:methylation"/>
    <property type="evidence" value="ECO:0007669"/>
    <property type="project" value="UniProtKB-KW"/>
</dbReference>
<dbReference type="InterPro" id="IPR012327">
    <property type="entry name" value="MeTrfase_D12"/>
</dbReference>
<proteinExistence type="predicted"/>